<evidence type="ECO:0000256" key="2">
    <source>
        <dbReference type="ARBA" id="ARBA00005982"/>
    </source>
</evidence>
<dbReference type="PROSITE" id="PS01022">
    <property type="entry name" value="PTR2_1"/>
    <property type="match status" value="1"/>
</dbReference>
<name>A0ABP0LES6_9DINO</name>
<reference evidence="8 9" key="1">
    <citation type="submission" date="2024-02" db="EMBL/GenBank/DDBJ databases">
        <authorList>
            <person name="Chen Y."/>
            <person name="Shah S."/>
            <person name="Dougan E. K."/>
            <person name="Thang M."/>
            <person name="Chan C."/>
        </authorList>
    </citation>
    <scope>NUCLEOTIDE SEQUENCE [LARGE SCALE GENOMIC DNA]</scope>
</reference>
<feature type="transmembrane region" description="Helical" evidence="7">
    <location>
        <begin position="312"/>
        <end position="333"/>
    </location>
</feature>
<keyword evidence="5 7" id="KW-0472">Membrane</keyword>
<dbReference type="CDD" id="cd17347">
    <property type="entry name" value="MFS_SLC15A1_2_like"/>
    <property type="match status" value="1"/>
</dbReference>
<feature type="transmembrane region" description="Helical" evidence="7">
    <location>
        <begin position="410"/>
        <end position="429"/>
    </location>
</feature>
<organism evidence="8 9">
    <name type="scientific">Durusdinium trenchii</name>
    <dbReference type="NCBI Taxonomy" id="1381693"/>
    <lineage>
        <taxon>Eukaryota</taxon>
        <taxon>Sar</taxon>
        <taxon>Alveolata</taxon>
        <taxon>Dinophyceae</taxon>
        <taxon>Suessiales</taxon>
        <taxon>Symbiodiniaceae</taxon>
        <taxon>Durusdinium</taxon>
    </lineage>
</organism>
<feature type="transmembrane region" description="Helical" evidence="7">
    <location>
        <begin position="374"/>
        <end position="398"/>
    </location>
</feature>
<feature type="region of interest" description="Disordered" evidence="6">
    <location>
        <begin position="1"/>
        <end position="38"/>
    </location>
</feature>
<protein>
    <submittedName>
        <fullName evidence="8">Kidney isoform (Peptide transporter 2</fullName>
    </submittedName>
</protein>
<feature type="transmembrane region" description="Helical" evidence="7">
    <location>
        <begin position="191"/>
        <end position="212"/>
    </location>
</feature>
<evidence type="ECO:0000256" key="6">
    <source>
        <dbReference type="SAM" id="MobiDB-lite"/>
    </source>
</evidence>
<feature type="transmembrane region" description="Helical" evidence="7">
    <location>
        <begin position="218"/>
        <end position="236"/>
    </location>
</feature>
<dbReference type="InterPro" id="IPR000109">
    <property type="entry name" value="POT_fam"/>
</dbReference>
<dbReference type="InterPro" id="IPR018456">
    <property type="entry name" value="PTR2_symporter_CS"/>
</dbReference>
<proteinExistence type="inferred from homology"/>
<dbReference type="InterPro" id="IPR036259">
    <property type="entry name" value="MFS_trans_sf"/>
</dbReference>
<feature type="compositionally biased region" description="Polar residues" evidence="6">
    <location>
        <begin position="1"/>
        <end position="11"/>
    </location>
</feature>
<feature type="transmembrane region" description="Helical" evidence="7">
    <location>
        <begin position="257"/>
        <end position="279"/>
    </location>
</feature>
<keyword evidence="9" id="KW-1185">Reference proteome</keyword>
<sequence length="489" mass="54697">MSDSPYKSPETSSDAESKEGSSSAALKGGKGQTTPFDIKTMPPGIPYIIANEAAERFSFYGMRAILYVFMTEHLMSLSGNLEVMSETEAKIWQHNFMTAAYFFPIFGAILSDWLFGKYRTIIWLSLVYCAGHAVMALVDFPTLTQLAPRTCLFWALSLIAIGTGGIKPCVSSHVGDQFGKKNEHLLARVFFWFYFSINLGSAISTVLTPRLLEKYGPGVAFGVPGVLMAFATLLFWMGRNKFVHIPPTGNRLIFEIISWPGIRAILNLIPLYIFIAMFWCLFDQTTSAWVEQAKHMDRVVMGFEFNPAEAQAMNPILVMILIPLFSYVIYPAVERFLPLTPLRRIGIGLFLTVPAFALPAWYQMRIDAGGEPHISWQLLAYIVITAAEVMVSITALEFSYTQAPKTMKSFIMGLYLLSVALGNKFTVWVNEYIQSQQEAGNSALEGAAYYWFFTAAMLVTAVLYVVWSQFYFGKTYIQGDETAEDAAVQ</sequence>
<evidence type="ECO:0000313" key="9">
    <source>
        <dbReference type="Proteomes" id="UP001642464"/>
    </source>
</evidence>
<feature type="transmembrane region" description="Helical" evidence="7">
    <location>
        <begin position="449"/>
        <end position="467"/>
    </location>
</feature>
<dbReference type="PANTHER" id="PTHR11654">
    <property type="entry name" value="OLIGOPEPTIDE TRANSPORTER-RELATED"/>
    <property type="match status" value="1"/>
</dbReference>
<feature type="transmembrane region" description="Helical" evidence="7">
    <location>
        <begin position="96"/>
        <end position="115"/>
    </location>
</feature>
<evidence type="ECO:0000256" key="1">
    <source>
        <dbReference type="ARBA" id="ARBA00004141"/>
    </source>
</evidence>
<accession>A0ABP0LES6</accession>
<comment type="subcellular location">
    <subcellularLocation>
        <location evidence="1">Membrane</location>
        <topology evidence="1">Multi-pass membrane protein</topology>
    </subcellularLocation>
</comment>
<gene>
    <name evidence="8" type="ORF">SCF082_LOCUS22189</name>
</gene>
<evidence type="ECO:0000256" key="5">
    <source>
        <dbReference type="ARBA" id="ARBA00023136"/>
    </source>
</evidence>
<dbReference type="SUPFAM" id="SSF103473">
    <property type="entry name" value="MFS general substrate transporter"/>
    <property type="match status" value="1"/>
</dbReference>
<evidence type="ECO:0000256" key="3">
    <source>
        <dbReference type="ARBA" id="ARBA00022692"/>
    </source>
</evidence>
<evidence type="ECO:0000256" key="4">
    <source>
        <dbReference type="ARBA" id="ARBA00022989"/>
    </source>
</evidence>
<keyword evidence="3 7" id="KW-0812">Transmembrane</keyword>
<dbReference type="Gene3D" id="1.20.1250.20">
    <property type="entry name" value="MFS general substrate transporter like domains"/>
    <property type="match status" value="2"/>
</dbReference>
<dbReference type="EMBL" id="CAXAMM010015891">
    <property type="protein sequence ID" value="CAK9037493.1"/>
    <property type="molecule type" value="Genomic_DNA"/>
</dbReference>
<feature type="transmembrane region" description="Helical" evidence="7">
    <location>
        <begin position="122"/>
        <end position="140"/>
    </location>
</feature>
<comment type="similarity">
    <text evidence="2">Belongs to the major facilitator superfamily. Proton-dependent oligopeptide transporter (POT/PTR) (TC 2.A.17) family.</text>
</comment>
<comment type="caution">
    <text evidence="8">The sequence shown here is derived from an EMBL/GenBank/DDBJ whole genome shotgun (WGS) entry which is preliminary data.</text>
</comment>
<dbReference type="Pfam" id="PF00854">
    <property type="entry name" value="PTR2"/>
    <property type="match status" value="2"/>
</dbReference>
<keyword evidence="4 7" id="KW-1133">Transmembrane helix</keyword>
<evidence type="ECO:0000256" key="7">
    <source>
        <dbReference type="SAM" id="Phobius"/>
    </source>
</evidence>
<feature type="transmembrane region" description="Helical" evidence="7">
    <location>
        <begin position="345"/>
        <end position="362"/>
    </location>
</feature>
<feature type="transmembrane region" description="Helical" evidence="7">
    <location>
        <begin position="152"/>
        <end position="170"/>
    </location>
</feature>
<dbReference type="Proteomes" id="UP001642464">
    <property type="component" value="Unassembled WGS sequence"/>
</dbReference>
<evidence type="ECO:0000313" key="8">
    <source>
        <dbReference type="EMBL" id="CAK9037493.1"/>
    </source>
</evidence>